<evidence type="ECO:0000313" key="4">
    <source>
        <dbReference type="Proteomes" id="UP000198717"/>
    </source>
</evidence>
<dbReference type="AlphaFoldDB" id="A0A511H5P8"/>
<dbReference type="InterPro" id="IPR010131">
    <property type="entry name" value="MdtP/NodT-like"/>
</dbReference>
<sequence>MNTWSSSRWKRPAAGTLVASMLTLGGCVTVPLANDARDVHTTLSARWTPGDPMVGLTSEALRGEDADAAVQALLAQPLTADTAVRIALLNNRDLRAAMHALGVATGNLVQMSLPPNPEVELEVRNPTRGGQPLQGDIGLEYDLSELILLPQRRGVAQAERAAERALTAGEVLHLAYRTRLGFYEVQARHQQLELRNRALQVAQAGYGTAVELEKAGNVRALEVATERSAVESARLAVAEAENALLDSREALNVLLGLFGPRTQWTVDSPLADPANDLDSGEGLEARAIEASLDLAELRGRMEAADRRHRLARTEGFLPHLSGGFHGEKDEDRWEMGAHLTVGLPLFDRKQGVRMAALSSRESLKARYEATATAIRASLRQARGRVESTGRRARHVRDVLLPARRQVLDETVLQYNAMQVGVFEVLRAQAAVTDTASTYVETLLDHHRARSALEQLLAGRHQGLELGSIRVSSTSASSGPAAAADAH</sequence>
<accession>A0A511H5P8</accession>
<evidence type="ECO:0000313" key="2">
    <source>
        <dbReference type="EMBL" id="GEL68847.1"/>
    </source>
</evidence>
<reference evidence="2 5" key="2">
    <citation type="submission" date="2019-07" db="EMBL/GenBank/DDBJ databases">
        <title>Whole genome shotgun sequence of Myxococcus virescens NBRC 100334.</title>
        <authorList>
            <person name="Hosoyama A."/>
            <person name="Uohara A."/>
            <person name="Ohji S."/>
            <person name="Ichikawa N."/>
        </authorList>
    </citation>
    <scope>NUCLEOTIDE SEQUENCE [LARGE SCALE GENOMIC DNA]</scope>
    <source>
        <strain evidence="2 5">NBRC 100334</strain>
    </source>
</reference>
<gene>
    <name evidence="2" type="ORF">MVI01_06310</name>
    <name evidence="3" type="ORF">SAMN04488504_107118</name>
</gene>
<keyword evidence="2" id="KW-0449">Lipoprotein</keyword>
<dbReference type="GO" id="GO:0015562">
    <property type="term" value="F:efflux transmembrane transporter activity"/>
    <property type="evidence" value="ECO:0007669"/>
    <property type="project" value="InterPro"/>
</dbReference>
<dbReference type="PANTHER" id="PTHR30203:SF24">
    <property type="entry name" value="BLR4935 PROTEIN"/>
    <property type="match status" value="1"/>
</dbReference>
<evidence type="ECO:0000256" key="1">
    <source>
        <dbReference type="ARBA" id="ARBA00007613"/>
    </source>
</evidence>
<dbReference type="RefSeq" id="WP_090491359.1">
    <property type="nucleotide sequence ID" value="NZ_BJVY01000002.1"/>
</dbReference>
<dbReference type="Gene3D" id="1.20.1600.10">
    <property type="entry name" value="Outer membrane efflux proteins (OEP)"/>
    <property type="match status" value="1"/>
</dbReference>
<comment type="similarity">
    <text evidence="1">Belongs to the outer membrane factor (OMF) (TC 1.B.17) family.</text>
</comment>
<dbReference type="SUPFAM" id="SSF56954">
    <property type="entry name" value="Outer membrane efflux proteins (OEP)"/>
    <property type="match status" value="1"/>
</dbReference>
<evidence type="ECO:0000313" key="3">
    <source>
        <dbReference type="EMBL" id="SDE46282.1"/>
    </source>
</evidence>
<protein>
    <submittedName>
        <fullName evidence="2">Copper resistance-related lipoprotein</fullName>
    </submittedName>
    <submittedName>
        <fullName evidence="3">Outer membrane protein TolC</fullName>
    </submittedName>
</protein>
<keyword evidence="4" id="KW-1185">Reference proteome</keyword>
<dbReference type="PANTHER" id="PTHR30203">
    <property type="entry name" value="OUTER MEMBRANE CATION EFFLUX PROTEIN"/>
    <property type="match status" value="1"/>
</dbReference>
<evidence type="ECO:0000313" key="5">
    <source>
        <dbReference type="Proteomes" id="UP000321224"/>
    </source>
</evidence>
<reference evidence="3 4" key="1">
    <citation type="submission" date="2016-10" db="EMBL/GenBank/DDBJ databases">
        <authorList>
            <person name="Varghese N."/>
            <person name="Submissions S."/>
        </authorList>
    </citation>
    <scope>NUCLEOTIDE SEQUENCE [LARGE SCALE GENOMIC DNA]</scope>
    <source>
        <strain evidence="3 4">DSM 2260</strain>
    </source>
</reference>
<name>A0A511H5P8_9BACT</name>
<dbReference type="Proteomes" id="UP000321224">
    <property type="component" value="Unassembled WGS sequence"/>
</dbReference>
<comment type="caution">
    <text evidence="2">The sequence shown here is derived from an EMBL/GenBank/DDBJ whole genome shotgun (WGS) entry which is preliminary data.</text>
</comment>
<proteinExistence type="inferred from homology"/>
<dbReference type="Proteomes" id="UP000198717">
    <property type="component" value="Unassembled WGS sequence"/>
</dbReference>
<dbReference type="Pfam" id="PF02321">
    <property type="entry name" value="OEP"/>
    <property type="match status" value="1"/>
</dbReference>
<dbReference type="InterPro" id="IPR003423">
    <property type="entry name" value="OMP_efflux"/>
</dbReference>
<dbReference type="EMBL" id="BJVY01000002">
    <property type="protein sequence ID" value="GEL68847.1"/>
    <property type="molecule type" value="Genomic_DNA"/>
</dbReference>
<dbReference type="EMBL" id="FNAJ01000007">
    <property type="protein sequence ID" value="SDE46282.1"/>
    <property type="molecule type" value="Genomic_DNA"/>
</dbReference>
<organism evidence="2 5">
    <name type="scientific">Myxococcus virescens</name>
    <dbReference type="NCBI Taxonomy" id="83456"/>
    <lineage>
        <taxon>Bacteria</taxon>
        <taxon>Pseudomonadati</taxon>
        <taxon>Myxococcota</taxon>
        <taxon>Myxococcia</taxon>
        <taxon>Myxococcales</taxon>
        <taxon>Cystobacterineae</taxon>
        <taxon>Myxococcaceae</taxon>
        <taxon>Myxococcus</taxon>
    </lineage>
</organism>